<gene>
    <name evidence="1" type="ORF">SAMN05421780_106176</name>
</gene>
<evidence type="ECO:0000313" key="2">
    <source>
        <dbReference type="Proteomes" id="UP000199514"/>
    </source>
</evidence>
<protein>
    <submittedName>
        <fullName evidence="1">Uncharacterized protein</fullName>
    </submittedName>
</protein>
<sequence length="58" mass="6525">MLKSKKPLGLGIFVVSNLLKMNAICVKLLTEIINIFSNKKGCLPERSSLFCIKQFLKL</sequence>
<dbReference type="AlphaFoldDB" id="A0A1I1K0D9"/>
<accession>A0A1I1K0D9</accession>
<dbReference type="STRING" id="927664.SAMN05421780_106176"/>
<proteinExistence type="predicted"/>
<dbReference type="EMBL" id="FOLE01000006">
    <property type="protein sequence ID" value="SFC53662.1"/>
    <property type="molecule type" value="Genomic_DNA"/>
</dbReference>
<name>A0A1I1K0D9_9BACT</name>
<reference evidence="1 2" key="1">
    <citation type="submission" date="2016-10" db="EMBL/GenBank/DDBJ databases">
        <authorList>
            <person name="de Groot N.N."/>
        </authorList>
    </citation>
    <scope>NUCLEOTIDE SEQUENCE [LARGE SCALE GENOMIC DNA]</scope>
    <source>
        <strain evidence="1 2">DSM 6793</strain>
    </source>
</reference>
<evidence type="ECO:0000313" key="1">
    <source>
        <dbReference type="EMBL" id="SFC53662.1"/>
    </source>
</evidence>
<keyword evidence="2" id="KW-1185">Reference proteome</keyword>
<organism evidence="1 2">
    <name type="scientific">Flexibacter flexilis DSM 6793</name>
    <dbReference type="NCBI Taxonomy" id="927664"/>
    <lineage>
        <taxon>Bacteria</taxon>
        <taxon>Pseudomonadati</taxon>
        <taxon>Bacteroidota</taxon>
        <taxon>Cytophagia</taxon>
        <taxon>Cytophagales</taxon>
        <taxon>Flexibacteraceae</taxon>
        <taxon>Flexibacter</taxon>
    </lineage>
</organism>
<dbReference type="Proteomes" id="UP000199514">
    <property type="component" value="Unassembled WGS sequence"/>
</dbReference>